<name>A0ABD2PR56_9PLAT</name>
<evidence type="ECO:0000313" key="2">
    <source>
        <dbReference type="EMBL" id="KAL3309367.1"/>
    </source>
</evidence>
<feature type="compositionally biased region" description="Polar residues" evidence="1">
    <location>
        <begin position="41"/>
        <end position="50"/>
    </location>
</feature>
<organism evidence="2 3">
    <name type="scientific">Cichlidogyrus casuarinus</name>
    <dbReference type="NCBI Taxonomy" id="1844966"/>
    <lineage>
        <taxon>Eukaryota</taxon>
        <taxon>Metazoa</taxon>
        <taxon>Spiralia</taxon>
        <taxon>Lophotrochozoa</taxon>
        <taxon>Platyhelminthes</taxon>
        <taxon>Monogenea</taxon>
        <taxon>Monopisthocotylea</taxon>
        <taxon>Dactylogyridea</taxon>
        <taxon>Ancyrocephalidae</taxon>
        <taxon>Cichlidogyrus</taxon>
    </lineage>
</organism>
<feature type="compositionally biased region" description="Polar residues" evidence="1">
    <location>
        <begin position="18"/>
        <end position="33"/>
    </location>
</feature>
<gene>
    <name evidence="2" type="ORF">Ciccas_012086</name>
</gene>
<dbReference type="EMBL" id="JBJKFK010004005">
    <property type="protein sequence ID" value="KAL3309367.1"/>
    <property type="molecule type" value="Genomic_DNA"/>
</dbReference>
<comment type="caution">
    <text evidence="2">The sequence shown here is derived from an EMBL/GenBank/DDBJ whole genome shotgun (WGS) entry which is preliminary data.</text>
</comment>
<protein>
    <submittedName>
        <fullName evidence="2">Uncharacterized protein</fullName>
    </submittedName>
</protein>
<feature type="region of interest" description="Disordered" evidence="1">
    <location>
        <begin position="1"/>
        <end position="56"/>
    </location>
</feature>
<dbReference type="AlphaFoldDB" id="A0ABD2PR56"/>
<evidence type="ECO:0000313" key="3">
    <source>
        <dbReference type="Proteomes" id="UP001626550"/>
    </source>
</evidence>
<evidence type="ECO:0000256" key="1">
    <source>
        <dbReference type="SAM" id="MobiDB-lite"/>
    </source>
</evidence>
<sequence length="108" mass="12018">MIPPLSIMRSGSKEKNSRQSFPVNSLSQHSSQELEAGSGMVSPTTITVHSPETEPEELKRTLAEVNTAATKIGVSFSQSPNQSFHIQITNYDFLKPVFGFRFNNYQNN</sequence>
<keyword evidence="3" id="KW-1185">Reference proteome</keyword>
<reference evidence="2 3" key="1">
    <citation type="submission" date="2024-11" db="EMBL/GenBank/DDBJ databases">
        <title>Adaptive evolution of stress response genes in parasites aligns with host niche diversity.</title>
        <authorList>
            <person name="Hahn C."/>
            <person name="Resl P."/>
        </authorList>
    </citation>
    <scope>NUCLEOTIDE SEQUENCE [LARGE SCALE GENOMIC DNA]</scope>
    <source>
        <strain evidence="2">EGGRZ-B1_66</strain>
        <tissue evidence="2">Body</tissue>
    </source>
</reference>
<dbReference type="Proteomes" id="UP001626550">
    <property type="component" value="Unassembled WGS sequence"/>
</dbReference>
<proteinExistence type="predicted"/>
<accession>A0ABD2PR56</accession>